<dbReference type="InterPro" id="IPR036318">
    <property type="entry name" value="FAD-bd_PCMH-like_sf"/>
</dbReference>
<reference evidence="6 7" key="1">
    <citation type="submission" date="2015-05" db="EMBL/GenBank/DDBJ databases">
        <title>Distinctive expansion of gene families associated with plant cell wall degradation and secondary metabolism in the genomes of grapevine trunk pathogens.</title>
        <authorList>
            <person name="Lawrence D.P."/>
            <person name="Travadon R."/>
            <person name="Rolshausen P.E."/>
            <person name="Baumgartner K."/>
        </authorList>
    </citation>
    <scope>NUCLEOTIDE SEQUENCE [LARGE SCALE GENOMIC DNA]</scope>
    <source>
        <strain evidence="6">DA912</strain>
    </source>
</reference>
<evidence type="ECO:0000313" key="6">
    <source>
        <dbReference type="EMBL" id="KKY30104.1"/>
    </source>
</evidence>
<dbReference type="PANTHER" id="PTHR42973:SF53">
    <property type="entry name" value="FAD-BINDING PCMH-TYPE DOMAIN-CONTAINING PROTEIN-RELATED"/>
    <property type="match status" value="1"/>
</dbReference>
<dbReference type="STRING" id="1214573.A0A0G2F7A6"/>
<dbReference type="InterPro" id="IPR050416">
    <property type="entry name" value="FAD-linked_Oxidoreductase"/>
</dbReference>
<accession>A0A0G2F7A6</accession>
<dbReference type="OrthoDB" id="2151789at2759"/>
<dbReference type="PROSITE" id="PS00862">
    <property type="entry name" value="OX2_COVAL_FAD"/>
    <property type="match status" value="1"/>
</dbReference>
<dbReference type="InterPro" id="IPR016169">
    <property type="entry name" value="FAD-bd_PCMH_sub2"/>
</dbReference>
<keyword evidence="3" id="KW-0274">FAD</keyword>
<dbReference type="InterPro" id="IPR006093">
    <property type="entry name" value="Oxy_OxRdtase_FAD_BS"/>
</dbReference>
<keyword evidence="7" id="KW-1185">Reference proteome</keyword>
<evidence type="ECO:0000313" key="7">
    <source>
        <dbReference type="Proteomes" id="UP000034680"/>
    </source>
</evidence>
<comment type="caution">
    <text evidence="6">The sequence shown here is derived from an EMBL/GenBank/DDBJ whole genome shotgun (WGS) entry which is preliminary data.</text>
</comment>
<evidence type="ECO:0000256" key="2">
    <source>
        <dbReference type="ARBA" id="ARBA00022630"/>
    </source>
</evidence>
<feature type="domain" description="FAD-binding PCMH-type" evidence="5">
    <location>
        <begin position="65"/>
        <end position="237"/>
    </location>
</feature>
<dbReference type="Pfam" id="PF01565">
    <property type="entry name" value="FAD_binding_4"/>
    <property type="match status" value="1"/>
</dbReference>
<gene>
    <name evidence="6" type="ORF">UCDDA912_g09970</name>
</gene>
<dbReference type="PANTHER" id="PTHR42973">
    <property type="entry name" value="BINDING OXIDOREDUCTASE, PUTATIVE (AFU_ORTHOLOGUE AFUA_1G17690)-RELATED"/>
    <property type="match status" value="1"/>
</dbReference>
<dbReference type="GO" id="GO:0071949">
    <property type="term" value="F:FAD binding"/>
    <property type="evidence" value="ECO:0007669"/>
    <property type="project" value="InterPro"/>
</dbReference>
<protein>
    <submittedName>
        <fullName evidence="6">Putative fad binding domain containing protein</fullName>
    </submittedName>
</protein>
<dbReference type="Proteomes" id="UP000034680">
    <property type="component" value="Unassembled WGS sequence"/>
</dbReference>
<evidence type="ECO:0000256" key="3">
    <source>
        <dbReference type="ARBA" id="ARBA00022827"/>
    </source>
</evidence>
<dbReference type="InterPro" id="IPR006094">
    <property type="entry name" value="Oxid_FAD_bind_N"/>
</dbReference>
<organism evidence="6 7">
    <name type="scientific">Diaporthe ampelina</name>
    <dbReference type="NCBI Taxonomy" id="1214573"/>
    <lineage>
        <taxon>Eukaryota</taxon>
        <taxon>Fungi</taxon>
        <taxon>Dikarya</taxon>
        <taxon>Ascomycota</taxon>
        <taxon>Pezizomycotina</taxon>
        <taxon>Sordariomycetes</taxon>
        <taxon>Sordariomycetidae</taxon>
        <taxon>Diaporthales</taxon>
        <taxon>Diaporthaceae</taxon>
        <taxon>Diaporthe</taxon>
    </lineage>
</organism>
<dbReference type="SUPFAM" id="SSF56176">
    <property type="entry name" value="FAD-binding/transporter-associated domain-like"/>
    <property type="match status" value="1"/>
</dbReference>
<keyword evidence="4" id="KW-0560">Oxidoreductase</keyword>
<evidence type="ECO:0000256" key="4">
    <source>
        <dbReference type="ARBA" id="ARBA00023002"/>
    </source>
</evidence>
<dbReference type="InterPro" id="IPR016166">
    <property type="entry name" value="FAD-bd_PCMH"/>
</dbReference>
<proteinExistence type="inferred from homology"/>
<comment type="similarity">
    <text evidence="1">Belongs to the oxygen-dependent FAD-linked oxidoreductase family.</text>
</comment>
<dbReference type="AlphaFoldDB" id="A0A0G2F7A6"/>
<evidence type="ECO:0000259" key="5">
    <source>
        <dbReference type="PROSITE" id="PS51387"/>
    </source>
</evidence>
<sequence>MRPEATIGLAATAAFADFTTLDQHPVDIHPANTCCQALTDQGLLVLYPDSPDYKERTESYWSVAAQLTPWCIVQPSNSQEVSAALTTLLDGPQCGIAVRSGGHTTFAGANNIIEGATIDLGNMNSTTYHPENSTASLQPGSRWLQVYQTLDAIGVTVPGGRAGTVGVAGLVLGGGNSFYSAKKGMACDNVVGYEMVTSTGDIIYVTKDTYSDLFKALKGGGSNFGIVTRFDITAFDAPKLWGGAVSYNKTAGPELISSMVEFVDNVENDQASSSIIFWTYQPALRDTIVIAAYENTDGVVASPSFEKYLAIPGNLSSTMRVTNISDLTHELEQPTGYIDIWFTLSFKNDPRVLKHAVSTHDQLVDDMLAQSPDGDFITQCMFQPLPTIFAEHGTARGGNVLGIDRLTGNAVLWLATLAVKGADQAEFGRAKISAWVESVSDFAKSVGSDVEWQYLNYADYSQDPLGSYGRDNAELIRAAAEKYDPSGVFQSRVPGGFKISNSP</sequence>
<name>A0A0G2F7A6_9PEZI</name>
<dbReference type="EMBL" id="LCUC01000533">
    <property type="protein sequence ID" value="KKY30104.1"/>
    <property type="molecule type" value="Genomic_DNA"/>
</dbReference>
<dbReference type="GO" id="GO:0016491">
    <property type="term" value="F:oxidoreductase activity"/>
    <property type="evidence" value="ECO:0007669"/>
    <property type="project" value="UniProtKB-KW"/>
</dbReference>
<dbReference type="Gene3D" id="3.30.465.10">
    <property type="match status" value="1"/>
</dbReference>
<dbReference type="PROSITE" id="PS51387">
    <property type="entry name" value="FAD_PCMH"/>
    <property type="match status" value="1"/>
</dbReference>
<keyword evidence="2" id="KW-0285">Flavoprotein</keyword>
<evidence type="ECO:0000256" key="1">
    <source>
        <dbReference type="ARBA" id="ARBA00005466"/>
    </source>
</evidence>
<reference evidence="6 7" key="2">
    <citation type="submission" date="2015-05" db="EMBL/GenBank/DDBJ databases">
        <authorList>
            <person name="Morales-Cruz A."/>
            <person name="Amrine K.C."/>
            <person name="Cantu D."/>
        </authorList>
    </citation>
    <scope>NUCLEOTIDE SEQUENCE [LARGE SCALE GENOMIC DNA]</scope>
    <source>
        <strain evidence="6">DA912</strain>
    </source>
</reference>